<feature type="compositionally biased region" description="Low complexity" evidence="1">
    <location>
        <begin position="15"/>
        <end position="31"/>
    </location>
</feature>
<accession>A0A4P9WN58</accession>
<keyword evidence="3" id="KW-1185">Reference proteome</keyword>
<reference evidence="3" key="1">
    <citation type="journal article" date="2018" name="Nat. Microbiol.">
        <title>Leveraging single-cell genomics to expand the fungal tree of life.</title>
        <authorList>
            <person name="Ahrendt S.R."/>
            <person name="Quandt C.A."/>
            <person name="Ciobanu D."/>
            <person name="Clum A."/>
            <person name="Salamov A."/>
            <person name="Andreopoulos B."/>
            <person name="Cheng J.F."/>
            <person name="Woyke T."/>
            <person name="Pelin A."/>
            <person name="Henrissat B."/>
            <person name="Reynolds N.K."/>
            <person name="Benny G.L."/>
            <person name="Smith M.E."/>
            <person name="James T.Y."/>
            <person name="Grigoriev I.V."/>
        </authorList>
    </citation>
    <scope>NUCLEOTIDE SEQUENCE [LARGE SCALE GENOMIC DNA]</scope>
</reference>
<evidence type="ECO:0000313" key="3">
    <source>
        <dbReference type="Proteomes" id="UP000269721"/>
    </source>
</evidence>
<feature type="compositionally biased region" description="Pro residues" evidence="1">
    <location>
        <begin position="32"/>
        <end position="44"/>
    </location>
</feature>
<dbReference type="EMBL" id="KZ994220">
    <property type="protein sequence ID" value="RKO93493.1"/>
    <property type="molecule type" value="Genomic_DNA"/>
</dbReference>
<dbReference type="AlphaFoldDB" id="A0A4P9WN58"/>
<gene>
    <name evidence="2" type="ORF">BDK51DRAFT_42330</name>
</gene>
<sequence>MRNSPIACPTRRPNSKGSSPSTIGSTSSNSNTPPPTTPPPPPPSSNLIPAYVILLGPHQARPHLWFTVLTTSHPPNDLLRFAYAAVRAAMFGSTLQPVDARFGVSAGDAALLFELYLEWLRSVRRMIVPELRDARSARDRAHFGGNIPYAPEGIAPHGDPPDENGQGVLSAGTGLSETNGVTTRSGGFQGATPPHGRPVGQVVIRSIVFCLPEALDASHQCRVRSGGAA</sequence>
<dbReference type="Proteomes" id="UP000269721">
    <property type="component" value="Unassembled WGS sequence"/>
</dbReference>
<evidence type="ECO:0000256" key="1">
    <source>
        <dbReference type="SAM" id="MobiDB-lite"/>
    </source>
</evidence>
<name>A0A4P9WN58_9FUNG</name>
<feature type="region of interest" description="Disordered" evidence="1">
    <location>
        <begin position="1"/>
        <end position="45"/>
    </location>
</feature>
<protein>
    <submittedName>
        <fullName evidence="2">Uncharacterized protein</fullName>
    </submittedName>
</protein>
<proteinExistence type="predicted"/>
<evidence type="ECO:0000313" key="2">
    <source>
        <dbReference type="EMBL" id="RKO93493.1"/>
    </source>
</evidence>
<organism evidence="2 3">
    <name type="scientific">Blyttiomyces helicus</name>
    <dbReference type="NCBI Taxonomy" id="388810"/>
    <lineage>
        <taxon>Eukaryota</taxon>
        <taxon>Fungi</taxon>
        <taxon>Fungi incertae sedis</taxon>
        <taxon>Chytridiomycota</taxon>
        <taxon>Chytridiomycota incertae sedis</taxon>
        <taxon>Chytridiomycetes</taxon>
        <taxon>Chytridiomycetes incertae sedis</taxon>
        <taxon>Blyttiomyces</taxon>
    </lineage>
</organism>